<dbReference type="PANTHER" id="PTHR36220:SF1">
    <property type="entry name" value="GAMMA TUBULIN COMPLEX COMPONENT C-TERMINAL DOMAIN-CONTAINING PROTEIN"/>
    <property type="match status" value="1"/>
</dbReference>
<feature type="domain" description="Secretion system C-terminal sorting" evidence="2">
    <location>
        <begin position="418"/>
        <end position="485"/>
    </location>
</feature>
<proteinExistence type="predicted"/>
<evidence type="ECO:0000256" key="1">
    <source>
        <dbReference type="ARBA" id="ARBA00022729"/>
    </source>
</evidence>
<reference evidence="3" key="2">
    <citation type="submission" date="2020-09" db="EMBL/GenBank/DDBJ databases">
        <authorList>
            <person name="Sun Q."/>
            <person name="Zhou Y."/>
        </authorList>
    </citation>
    <scope>NUCLEOTIDE SEQUENCE</scope>
    <source>
        <strain evidence="3">CGMCC 1.12751</strain>
    </source>
</reference>
<dbReference type="Gene3D" id="2.130.10.130">
    <property type="entry name" value="Integrin alpha, N-terminal"/>
    <property type="match status" value="1"/>
</dbReference>
<name>A0A917GCK0_9FLAO</name>
<dbReference type="Pfam" id="PF18962">
    <property type="entry name" value="Por_Secre_tail"/>
    <property type="match status" value="1"/>
</dbReference>
<evidence type="ECO:0000313" key="4">
    <source>
        <dbReference type="Proteomes" id="UP000625976"/>
    </source>
</evidence>
<dbReference type="Pfam" id="PF14312">
    <property type="entry name" value="FG-GAP_2"/>
    <property type="match status" value="1"/>
</dbReference>
<dbReference type="InterPro" id="IPR013517">
    <property type="entry name" value="FG-GAP"/>
</dbReference>
<organism evidence="3 4">
    <name type="scientific">Bizionia arctica</name>
    <dbReference type="NCBI Taxonomy" id="1495645"/>
    <lineage>
        <taxon>Bacteria</taxon>
        <taxon>Pseudomonadati</taxon>
        <taxon>Bacteroidota</taxon>
        <taxon>Flavobacteriia</taxon>
        <taxon>Flavobacteriales</taxon>
        <taxon>Flavobacteriaceae</taxon>
        <taxon>Bizionia</taxon>
    </lineage>
</organism>
<reference evidence="3" key="1">
    <citation type="journal article" date="2014" name="Int. J. Syst. Evol. Microbiol.">
        <title>Complete genome sequence of Corynebacterium casei LMG S-19264T (=DSM 44701T), isolated from a smear-ripened cheese.</title>
        <authorList>
            <consortium name="US DOE Joint Genome Institute (JGI-PGF)"/>
            <person name="Walter F."/>
            <person name="Albersmeier A."/>
            <person name="Kalinowski J."/>
            <person name="Ruckert C."/>
        </authorList>
    </citation>
    <scope>NUCLEOTIDE SEQUENCE</scope>
    <source>
        <strain evidence="3">CGMCC 1.12751</strain>
    </source>
</reference>
<dbReference type="Gene3D" id="2.120.10.80">
    <property type="entry name" value="Kelch-type beta propeller"/>
    <property type="match status" value="1"/>
</dbReference>
<evidence type="ECO:0000313" key="3">
    <source>
        <dbReference type="EMBL" id="GGG36967.1"/>
    </source>
</evidence>
<dbReference type="InterPro" id="IPR015915">
    <property type="entry name" value="Kelch-typ_b-propeller"/>
</dbReference>
<sequence length="486" mass="52377">MKHTLLFLLFPFLIFSQTQIGQTFFGEEAYDYLGKDVSISSNGNIVAITSMYSSEYGESSGFVAVYENISGVWTQIGQDISNGISYEGFGVSTSLSANGNILAIGAYANDANGPASGQVRVYENINDVWTQIGQDLNGSTSLDQLGLSVSISSDGTIVAMGAPSYTYNDNLSGYVRVYEYVGEVWMQIGADIEGEFISDVFGDSIDLSSDGNTLIIGALGHDINGNQSGQVKVYENLEGIWTQIGQDLNGDEAEDFFGWTVSISSNSEIIAIGASGNNNDFLGQVKVYENILGVWTQIGNNILGDIPGENLGTSVSLSSDGSILAIGCINNEDNLWNSGQVKIFKYILNSWTQIGNSINGENENDYFGSNISLSGDSHTIIIGSHSNSENGINSGQVKVYDLSEVLSSDEFVLSKFSLYPNPANNQVNIQLQEGLEFKQANIYNTLGQFISTSKEKVINTTHLSPGMYLVEIETSQGKATKQLVIE</sequence>
<keyword evidence="4" id="KW-1185">Reference proteome</keyword>
<dbReference type="PANTHER" id="PTHR36220">
    <property type="entry name" value="UNNAMED PRODUCT"/>
    <property type="match status" value="1"/>
</dbReference>
<protein>
    <recommendedName>
        <fullName evidence="2">Secretion system C-terminal sorting domain-containing protein</fullName>
    </recommendedName>
</protein>
<dbReference type="RefSeq" id="WP_188461679.1">
    <property type="nucleotide sequence ID" value="NZ_BMFQ01000001.1"/>
</dbReference>
<gene>
    <name evidence="3" type="ORF">GCM10010976_05770</name>
</gene>
<accession>A0A917GCK0</accession>
<dbReference type="InterPro" id="IPR028994">
    <property type="entry name" value="Integrin_alpha_N"/>
</dbReference>
<dbReference type="InterPro" id="IPR011043">
    <property type="entry name" value="Gal_Oxase/kelch_b-propeller"/>
</dbReference>
<keyword evidence="1" id="KW-0732">Signal</keyword>
<comment type="caution">
    <text evidence="3">The sequence shown here is derived from an EMBL/GenBank/DDBJ whole genome shotgun (WGS) entry which is preliminary data.</text>
</comment>
<evidence type="ECO:0000259" key="2">
    <source>
        <dbReference type="Pfam" id="PF18962"/>
    </source>
</evidence>
<dbReference type="SUPFAM" id="SSF50965">
    <property type="entry name" value="Galactose oxidase, central domain"/>
    <property type="match status" value="1"/>
</dbReference>
<dbReference type="NCBIfam" id="TIGR04183">
    <property type="entry name" value="Por_Secre_tail"/>
    <property type="match status" value="1"/>
</dbReference>
<dbReference type="Proteomes" id="UP000625976">
    <property type="component" value="Unassembled WGS sequence"/>
</dbReference>
<dbReference type="AlphaFoldDB" id="A0A917GCK0"/>
<dbReference type="InterPro" id="IPR026444">
    <property type="entry name" value="Secre_tail"/>
</dbReference>
<dbReference type="EMBL" id="BMFQ01000001">
    <property type="protein sequence ID" value="GGG36967.1"/>
    <property type="molecule type" value="Genomic_DNA"/>
</dbReference>